<organism evidence="13 14">
    <name type="scientific">Apodemus speciosus</name>
    <name type="common">Large Japanese field mouse</name>
    <dbReference type="NCBI Taxonomy" id="105296"/>
    <lineage>
        <taxon>Eukaryota</taxon>
        <taxon>Metazoa</taxon>
        <taxon>Chordata</taxon>
        <taxon>Craniata</taxon>
        <taxon>Vertebrata</taxon>
        <taxon>Euteleostomi</taxon>
        <taxon>Mammalia</taxon>
        <taxon>Eutheria</taxon>
        <taxon>Euarchontoglires</taxon>
        <taxon>Glires</taxon>
        <taxon>Rodentia</taxon>
        <taxon>Myomorpha</taxon>
        <taxon>Muroidea</taxon>
        <taxon>Muridae</taxon>
        <taxon>Murinae</taxon>
        <taxon>Apodemus</taxon>
    </lineage>
</organism>
<name>A0ABQ0FAJ0_APOSI</name>
<comment type="caution">
    <text evidence="13">The sequence shown here is derived from an EMBL/GenBank/DDBJ whole genome shotgun (WGS) entry which is preliminary data.</text>
</comment>
<protein>
    <recommendedName>
        <fullName evidence="3">Interleukin-5</fullName>
    </recommendedName>
    <alternativeName>
        <fullName evidence="11">Eosinophil differentiation factor</fullName>
    </alternativeName>
    <alternativeName>
        <fullName evidence="10">T-cell replacing factor</fullName>
    </alternativeName>
</protein>
<comment type="subcellular location">
    <subcellularLocation>
        <location evidence="1">Secreted</location>
    </subcellularLocation>
</comment>
<evidence type="ECO:0000256" key="11">
    <source>
        <dbReference type="ARBA" id="ARBA00033290"/>
    </source>
</evidence>
<dbReference type="PANTHER" id="PTHR48491">
    <property type="entry name" value="INTERLEUKIN-5"/>
    <property type="match status" value="1"/>
</dbReference>
<dbReference type="InterPro" id="IPR000186">
    <property type="entry name" value="IL-5"/>
</dbReference>
<evidence type="ECO:0000256" key="9">
    <source>
        <dbReference type="ARBA" id="ARBA00023180"/>
    </source>
</evidence>
<dbReference type="Gene3D" id="1.20.1250.10">
    <property type="match status" value="1"/>
</dbReference>
<gene>
    <name evidence="13" type="ORF">APTSU1_001130100</name>
</gene>
<dbReference type="SUPFAM" id="SSF47266">
    <property type="entry name" value="4-helical cytokines"/>
    <property type="match status" value="1"/>
</dbReference>
<keyword evidence="4" id="KW-0202">Cytokine</keyword>
<reference evidence="13 14" key="1">
    <citation type="submission" date="2024-08" db="EMBL/GenBank/DDBJ databases">
        <title>The draft genome of Apodemus speciosus.</title>
        <authorList>
            <person name="Nabeshima K."/>
            <person name="Suzuki S."/>
            <person name="Onuma M."/>
        </authorList>
    </citation>
    <scope>NUCLEOTIDE SEQUENCE [LARGE SCALE GENOMIC DNA]</scope>
    <source>
        <strain evidence="13">IB14-021</strain>
    </source>
</reference>
<evidence type="ECO:0000256" key="4">
    <source>
        <dbReference type="ARBA" id="ARBA00022514"/>
    </source>
</evidence>
<evidence type="ECO:0000256" key="1">
    <source>
        <dbReference type="ARBA" id="ARBA00004613"/>
    </source>
</evidence>
<evidence type="ECO:0000256" key="10">
    <source>
        <dbReference type="ARBA" id="ARBA00031343"/>
    </source>
</evidence>
<dbReference type="EMBL" id="BAAFST010000011">
    <property type="protein sequence ID" value="GAB1296066.1"/>
    <property type="molecule type" value="Genomic_DNA"/>
</dbReference>
<evidence type="ECO:0000313" key="13">
    <source>
        <dbReference type="EMBL" id="GAB1296066.1"/>
    </source>
</evidence>
<evidence type="ECO:0000256" key="8">
    <source>
        <dbReference type="ARBA" id="ARBA00023157"/>
    </source>
</evidence>
<keyword evidence="6" id="KW-0732">Signal</keyword>
<dbReference type="Proteomes" id="UP001623349">
    <property type="component" value="Unassembled WGS sequence"/>
</dbReference>
<keyword evidence="5" id="KW-0964">Secreted</keyword>
<evidence type="ECO:0000256" key="12">
    <source>
        <dbReference type="ARBA" id="ARBA00034135"/>
    </source>
</evidence>
<comment type="similarity">
    <text evidence="2">Belongs to the IL-5 family.</text>
</comment>
<proteinExistence type="inferred from homology"/>
<keyword evidence="8" id="KW-1015">Disulfide bond</keyword>
<accession>A0ABQ0FAJ0</accession>
<dbReference type="InterPro" id="IPR009079">
    <property type="entry name" value="4_helix_cytokine-like_core"/>
</dbReference>
<dbReference type="PRINTS" id="PR00432">
    <property type="entry name" value="INTERLEUKIN5"/>
</dbReference>
<evidence type="ECO:0000256" key="3">
    <source>
        <dbReference type="ARBA" id="ARBA00019463"/>
    </source>
</evidence>
<keyword evidence="7" id="KW-0339">Growth factor</keyword>
<keyword evidence="9" id="KW-0325">Glycoprotein</keyword>
<evidence type="ECO:0000256" key="5">
    <source>
        <dbReference type="ARBA" id="ARBA00022525"/>
    </source>
</evidence>
<evidence type="ECO:0000256" key="2">
    <source>
        <dbReference type="ARBA" id="ARBA00006740"/>
    </source>
</evidence>
<keyword evidence="14" id="KW-1185">Reference proteome</keyword>
<evidence type="ECO:0000313" key="14">
    <source>
        <dbReference type="Proteomes" id="UP001623349"/>
    </source>
</evidence>
<comment type="subunit">
    <text evidence="12">Homodimer; disulfide-linked. Interacts with IL5RA. Interacts with CSF2RB.</text>
</comment>
<evidence type="ECO:0000256" key="6">
    <source>
        <dbReference type="ARBA" id="ARBA00022729"/>
    </source>
</evidence>
<evidence type="ECO:0000256" key="7">
    <source>
        <dbReference type="ARBA" id="ARBA00023030"/>
    </source>
</evidence>
<dbReference type="Pfam" id="PF02025">
    <property type="entry name" value="IL5"/>
    <property type="match status" value="1"/>
</dbReference>
<sequence length="181" mass="20423">MLSTVPPPRLLVCTITPSSVTVGENKLLGDAALRCVLPLLKADAEGFRIMRMLLHLSALTLSCVWAIAMEIPMSTVVKETLTQLSAHRALLTSNETMRLPVPTHKNHQLCIGEIFQGLDILKNQTVRGGTVEMLFQNLSLIKKYIERQKEKCSEERRRTRQFLDYLNEFLAVMSTEWALEG</sequence>
<dbReference type="PANTHER" id="PTHR48491:SF1">
    <property type="entry name" value="INTERLEUKIN-5"/>
    <property type="match status" value="1"/>
</dbReference>